<dbReference type="Gene3D" id="1.20.144.10">
    <property type="entry name" value="Phosphatidic acid phosphatase type 2/haloperoxidase"/>
    <property type="match status" value="1"/>
</dbReference>
<evidence type="ECO:0000256" key="1">
    <source>
        <dbReference type="ARBA" id="ARBA00004651"/>
    </source>
</evidence>
<feature type="transmembrane region" description="Helical" evidence="7">
    <location>
        <begin position="31"/>
        <end position="50"/>
    </location>
</feature>
<evidence type="ECO:0000259" key="8">
    <source>
        <dbReference type="SMART" id="SM00014"/>
    </source>
</evidence>
<dbReference type="Proteomes" id="UP000198762">
    <property type="component" value="Unassembled WGS sequence"/>
</dbReference>
<dbReference type="InterPro" id="IPR032816">
    <property type="entry name" value="VTT_dom"/>
</dbReference>
<dbReference type="InterPro" id="IPR032818">
    <property type="entry name" value="DedA-like"/>
</dbReference>
<dbReference type="EMBL" id="FOHZ01000015">
    <property type="protein sequence ID" value="SET64055.1"/>
    <property type="molecule type" value="Genomic_DNA"/>
</dbReference>
<evidence type="ECO:0000256" key="2">
    <source>
        <dbReference type="ARBA" id="ARBA00010792"/>
    </source>
</evidence>
<organism evidence="9 10">
    <name type="scientific">Marinobacter segnicrescens</name>
    <dbReference type="NCBI Taxonomy" id="430453"/>
    <lineage>
        <taxon>Bacteria</taxon>
        <taxon>Pseudomonadati</taxon>
        <taxon>Pseudomonadota</taxon>
        <taxon>Gammaproteobacteria</taxon>
        <taxon>Pseudomonadales</taxon>
        <taxon>Marinobacteraceae</taxon>
        <taxon>Marinobacter</taxon>
    </lineage>
</organism>
<feature type="transmembrane region" description="Helical" evidence="7">
    <location>
        <begin position="239"/>
        <end position="260"/>
    </location>
</feature>
<evidence type="ECO:0000256" key="4">
    <source>
        <dbReference type="ARBA" id="ARBA00022692"/>
    </source>
</evidence>
<dbReference type="SUPFAM" id="SSF48317">
    <property type="entry name" value="Acid phosphatase/Vanadium-dependent haloperoxidase"/>
    <property type="match status" value="1"/>
</dbReference>
<keyword evidence="4 7" id="KW-0812">Transmembrane</keyword>
<dbReference type="SMART" id="SM00014">
    <property type="entry name" value="acidPPc"/>
    <property type="match status" value="1"/>
</dbReference>
<feature type="transmembrane region" description="Helical" evidence="7">
    <location>
        <begin position="447"/>
        <end position="466"/>
    </location>
</feature>
<feature type="transmembrane region" description="Helical" evidence="7">
    <location>
        <begin position="417"/>
        <end position="435"/>
    </location>
</feature>
<keyword evidence="10" id="KW-1185">Reference proteome</keyword>
<dbReference type="RefSeq" id="WP_091853467.1">
    <property type="nucleotide sequence ID" value="NZ_FOHZ01000015.1"/>
</dbReference>
<protein>
    <submittedName>
        <fullName evidence="9">Undecaprenyl-diphosphatase</fullName>
    </submittedName>
</protein>
<feature type="transmembrane region" description="Helical" evidence="7">
    <location>
        <begin position="289"/>
        <end position="315"/>
    </location>
</feature>
<evidence type="ECO:0000313" key="10">
    <source>
        <dbReference type="Proteomes" id="UP000198762"/>
    </source>
</evidence>
<comment type="subcellular location">
    <subcellularLocation>
        <location evidence="1">Cell membrane</location>
        <topology evidence="1">Multi-pass membrane protein</topology>
    </subcellularLocation>
</comment>
<dbReference type="InterPro" id="IPR000326">
    <property type="entry name" value="PAP2/HPO"/>
</dbReference>
<dbReference type="OrthoDB" id="9780918at2"/>
<feature type="transmembrane region" description="Helical" evidence="7">
    <location>
        <begin position="174"/>
        <end position="195"/>
    </location>
</feature>
<dbReference type="InterPro" id="IPR036938">
    <property type="entry name" value="PAP2/HPO_sf"/>
</dbReference>
<dbReference type="AlphaFoldDB" id="A0A1I0G240"/>
<keyword evidence="5 7" id="KW-1133">Transmembrane helix</keyword>
<dbReference type="Pfam" id="PF09335">
    <property type="entry name" value="VTT_dom"/>
    <property type="match status" value="1"/>
</dbReference>
<evidence type="ECO:0000256" key="6">
    <source>
        <dbReference type="ARBA" id="ARBA00023136"/>
    </source>
</evidence>
<accession>A0A1I0G240</accession>
<proteinExistence type="inferred from homology"/>
<evidence type="ECO:0000256" key="3">
    <source>
        <dbReference type="ARBA" id="ARBA00022475"/>
    </source>
</evidence>
<dbReference type="PANTHER" id="PTHR30353:SF15">
    <property type="entry name" value="INNER MEMBRANE PROTEIN YABI"/>
    <property type="match status" value="1"/>
</dbReference>
<dbReference type="GO" id="GO:0005886">
    <property type="term" value="C:plasma membrane"/>
    <property type="evidence" value="ECO:0007669"/>
    <property type="project" value="UniProtKB-SubCell"/>
</dbReference>
<name>A0A1I0G240_9GAMM</name>
<dbReference type="CDD" id="cd03392">
    <property type="entry name" value="PAP2_like_2"/>
    <property type="match status" value="1"/>
</dbReference>
<sequence length="479" mass="51790">MIQDLTLWLATNPGWLSAAVFATALLESLAVAGILVPGVAILFAIAVLAGQTGTPVLYILVWGAAGAIVGDLLSFWLGQRLRGRLHQVWPFRRHPVMVRRAESLFVRHGGKSVVIGRFVGPVRPFIPMVAGAFNMPARRFVLVNIASALAWAPCYLLPGFAVGAALAGPEPIPPALYGLGAGAAGVLLLAWFLFVRMQLGLRNRSRLYQWLEQSMARYNATHRFWRALYSERPAQGGEFPLASLCLALGASGGFVLWSLFSQATGLLLSLDHYFRDLTNTLRSPLTDPVFLLLTLAGDPPVLVVGSVLMASALFLRGYYSAAAHLVAALLLTSVSVTLLKNGFAIARPTLVTEPPASFAFPSGHAAGITVFTGMAAAFVAREWRPARRWRIYLVFSVPMVLVAVSRVALGVHWFTDVVGGLLLGLAICGLVRASYSRYDRTPLSADSFTGLAVVLWAAFLGSYIWWQWSPARLVYSFPG</sequence>
<feature type="transmembrane region" description="Helical" evidence="7">
    <location>
        <begin position="391"/>
        <end position="411"/>
    </location>
</feature>
<evidence type="ECO:0000313" key="9">
    <source>
        <dbReference type="EMBL" id="SET64055.1"/>
    </source>
</evidence>
<feature type="domain" description="Phosphatidic acid phosphatase type 2/haloperoxidase" evidence="8">
    <location>
        <begin position="323"/>
        <end position="432"/>
    </location>
</feature>
<dbReference type="Pfam" id="PF01569">
    <property type="entry name" value="PAP2"/>
    <property type="match status" value="1"/>
</dbReference>
<feature type="transmembrane region" description="Helical" evidence="7">
    <location>
        <begin position="141"/>
        <end position="168"/>
    </location>
</feature>
<dbReference type="PANTHER" id="PTHR30353">
    <property type="entry name" value="INNER MEMBRANE PROTEIN DEDA-RELATED"/>
    <property type="match status" value="1"/>
</dbReference>
<evidence type="ECO:0000256" key="5">
    <source>
        <dbReference type="ARBA" id="ARBA00022989"/>
    </source>
</evidence>
<keyword evidence="6 7" id="KW-0472">Membrane</keyword>
<feature type="transmembrane region" description="Helical" evidence="7">
    <location>
        <begin position="6"/>
        <end position="26"/>
    </location>
</feature>
<keyword evidence="3" id="KW-1003">Cell membrane</keyword>
<comment type="similarity">
    <text evidence="2">Belongs to the DedA family.</text>
</comment>
<gene>
    <name evidence="9" type="ORF">SAMN04487962_11520</name>
</gene>
<dbReference type="STRING" id="430453.SAMN04487962_11520"/>
<evidence type="ECO:0000256" key="7">
    <source>
        <dbReference type="SAM" id="Phobius"/>
    </source>
</evidence>
<reference evidence="10" key="1">
    <citation type="submission" date="2016-10" db="EMBL/GenBank/DDBJ databases">
        <authorList>
            <person name="Varghese N."/>
            <person name="Submissions S."/>
        </authorList>
    </citation>
    <scope>NUCLEOTIDE SEQUENCE [LARGE SCALE GENOMIC DNA]</scope>
    <source>
        <strain evidence="10">CGMCC 1.6489</strain>
    </source>
</reference>
<feature type="transmembrane region" description="Helical" evidence="7">
    <location>
        <begin position="322"/>
        <end position="346"/>
    </location>
</feature>
<feature type="transmembrane region" description="Helical" evidence="7">
    <location>
        <begin position="56"/>
        <end position="77"/>
    </location>
</feature>
<feature type="transmembrane region" description="Helical" evidence="7">
    <location>
        <begin position="358"/>
        <end position="379"/>
    </location>
</feature>